<evidence type="ECO:0000256" key="1">
    <source>
        <dbReference type="ARBA" id="ARBA00023125"/>
    </source>
</evidence>
<dbReference type="SUPFAM" id="SSF46689">
    <property type="entry name" value="Homeodomain-like"/>
    <property type="match status" value="1"/>
</dbReference>
<evidence type="ECO:0000313" key="5">
    <source>
        <dbReference type="EMBL" id="PCK29410.1"/>
    </source>
</evidence>
<dbReference type="Gene3D" id="1.10.357.10">
    <property type="entry name" value="Tetracycline Repressor, domain 2"/>
    <property type="match status" value="1"/>
</dbReference>
<protein>
    <submittedName>
        <fullName evidence="4">Helix-turn-helix domain containing protein</fullName>
    </submittedName>
    <submittedName>
        <fullName evidence="5">TetR/AcrR family transcriptional regulator</fullName>
    </submittedName>
</protein>
<keyword evidence="1 2" id="KW-0238">DNA-binding</keyword>
<dbReference type="InterPro" id="IPR050109">
    <property type="entry name" value="HTH-type_TetR-like_transc_reg"/>
</dbReference>
<dbReference type="PRINTS" id="PR00455">
    <property type="entry name" value="HTHTETR"/>
</dbReference>
<sequence length="219" mass="23169">MPRPRVHDLDTLLDAAEKLAATAGPSAVTVRAVSDATGVSNGAIYHAFGSRSGLVGSAWLRAARRFLALQQSRVDDALADPSPTSAVSAVVAAAEVPAVFALDYPQSALLLLTIQRDELLGTDVPADIAEQLTQLDRSLVELFIRLSTALWGRKDGRAVEAIEACVVGLPTGLLIHPAKRADGWRVPDAAARARLDAAVRAVLHLDPPLPKPRNRKGQS</sequence>
<comment type="caution">
    <text evidence="5">The sequence shown here is derived from an EMBL/GenBank/DDBJ whole genome shotgun (WGS) entry which is preliminary data.</text>
</comment>
<gene>
    <name evidence="5" type="ORF">CHR55_03305</name>
    <name evidence="4" type="ORF">PXH69_17575</name>
</gene>
<accession>A0A069J735</accession>
<dbReference type="PANTHER" id="PTHR30055:SF148">
    <property type="entry name" value="TETR-FAMILY TRANSCRIPTIONAL REGULATOR"/>
    <property type="match status" value="1"/>
</dbReference>
<evidence type="ECO:0000313" key="4">
    <source>
        <dbReference type="EMBL" id="MDE8646779.1"/>
    </source>
</evidence>
<dbReference type="AlphaFoldDB" id="A0A069J735"/>
<dbReference type="Proteomes" id="UP001217325">
    <property type="component" value="Unassembled WGS sequence"/>
</dbReference>
<feature type="DNA-binding region" description="H-T-H motif" evidence="2">
    <location>
        <begin position="29"/>
        <end position="48"/>
    </location>
</feature>
<dbReference type="Pfam" id="PF00440">
    <property type="entry name" value="TetR_N"/>
    <property type="match status" value="1"/>
</dbReference>
<reference evidence="5 6" key="1">
    <citation type="submission" date="2017-07" db="EMBL/GenBank/DDBJ databases">
        <title>Draft sequence of Rhodococcus enclensis 23b-28.</title>
        <authorList>
            <person name="Besaury L."/>
            <person name="Sancelme M."/>
            <person name="Amato P."/>
            <person name="Lallement A."/>
            <person name="Delort A.-M."/>
        </authorList>
    </citation>
    <scope>NUCLEOTIDE SEQUENCE [LARGE SCALE GENOMIC DNA]</scope>
    <source>
        <strain evidence="5 6">23b-28</strain>
    </source>
</reference>
<proteinExistence type="predicted"/>
<accession>A0A1C4GK58</accession>
<dbReference type="KEGG" id="rqi:C1M55_30170"/>
<dbReference type="GO" id="GO:0000976">
    <property type="term" value="F:transcription cis-regulatory region binding"/>
    <property type="evidence" value="ECO:0007669"/>
    <property type="project" value="TreeGrafter"/>
</dbReference>
<reference evidence="4" key="2">
    <citation type="submission" date="2023-02" db="EMBL/GenBank/DDBJ databases">
        <title>A novel hydrolase synthesized by Rhodococcus erythropolis HQ is responsible for the detoxification of Zearalenone.</title>
        <authorList>
            <person name="Hu J."/>
            <person name="Xu J."/>
        </authorList>
    </citation>
    <scope>NUCLEOTIDE SEQUENCE</scope>
    <source>
        <strain evidence="4">HQ</strain>
    </source>
</reference>
<evidence type="ECO:0000256" key="2">
    <source>
        <dbReference type="PROSITE-ProRule" id="PRU00335"/>
    </source>
</evidence>
<dbReference type="GeneID" id="64143698"/>
<name>A0A069J735_RHOSG</name>
<evidence type="ECO:0000259" key="3">
    <source>
        <dbReference type="PROSITE" id="PS50977"/>
    </source>
</evidence>
<dbReference type="GO" id="GO:0003700">
    <property type="term" value="F:DNA-binding transcription factor activity"/>
    <property type="evidence" value="ECO:0007669"/>
    <property type="project" value="TreeGrafter"/>
</dbReference>
<organism evidence="5 6">
    <name type="scientific">Rhodococcus qingshengii</name>
    <dbReference type="NCBI Taxonomy" id="334542"/>
    <lineage>
        <taxon>Bacteria</taxon>
        <taxon>Bacillati</taxon>
        <taxon>Actinomycetota</taxon>
        <taxon>Actinomycetes</taxon>
        <taxon>Mycobacteriales</taxon>
        <taxon>Nocardiaceae</taxon>
        <taxon>Rhodococcus</taxon>
        <taxon>Rhodococcus erythropolis group</taxon>
    </lineage>
</organism>
<evidence type="ECO:0000313" key="6">
    <source>
        <dbReference type="Proteomes" id="UP000230886"/>
    </source>
</evidence>
<dbReference type="RefSeq" id="WP_003946066.1">
    <property type="nucleotide sequence ID" value="NZ_AP023172.1"/>
</dbReference>
<feature type="domain" description="HTH tetR-type" evidence="3">
    <location>
        <begin position="6"/>
        <end position="66"/>
    </location>
</feature>
<dbReference type="PANTHER" id="PTHR30055">
    <property type="entry name" value="HTH-TYPE TRANSCRIPTIONAL REGULATOR RUTR"/>
    <property type="match status" value="1"/>
</dbReference>
<dbReference type="InterPro" id="IPR009057">
    <property type="entry name" value="Homeodomain-like_sf"/>
</dbReference>
<dbReference type="PROSITE" id="PS50977">
    <property type="entry name" value="HTH_TETR_2"/>
    <property type="match status" value="1"/>
</dbReference>
<dbReference type="Proteomes" id="UP000230886">
    <property type="component" value="Unassembled WGS sequence"/>
</dbReference>
<dbReference type="EMBL" id="NOVD01000001">
    <property type="protein sequence ID" value="PCK29410.1"/>
    <property type="molecule type" value="Genomic_DNA"/>
</dbReference>
<dbReference type="EMBL" id="JARDXE010000010">
    <property type="protein sequence ID" value="MDE8646779.1"/>
    <property type="molecule type" value="Genomic_DNA"/>
</dbReference>
<dbReference type="InterPro" id="IPR001647">
    <property type="entry name" value="HTH_TetR"/>
</dbReference>